<name>A0A0M3IJZ5_ASCLU</name>
<evidence type="ECO:0000313" key="1">
    <source>
        <dbReference type="Proteomes" id="UP000036681"/>
    </source>
</evidence>
<dbReference type="Proteomes" id="UP000036681">
    <property type="component" value="Unplaced"/>
</dbReference>
<proteinExistence type="predicted"/>
<sequence>MFPYKNHIRKRCNLSNRDNAKTFLVGCRTGHSSRLTGYFFTSFNSDSRRCVQITPNSNMQDYDPL</sequence>
<accession>A0A0M3IJZ5</accession>
<reference evidence="2" key="1">
    <citation type="submission" date="2017-02" db="UniProtKB">
        <authorList>
            <consortium name="WormBaseParasite"/>
        </authorList>
    </citation>
    <scope>IDENTIFICATION</scope>
</reference>
<evidence type="ECO:0000313" key="2">
    <source>
        <dbReference type="WBParaSite" id="ALUE_0001902801-mRNA-1"/>
    </source>
</evidence>
<keyword evidence="1" id="KW-1185">Reference proteome</keyword>
<protein>
    <submittedName>
        <fullName evidence="2">Ovule protein</fullName>
    </submittedName>
</protein>
<organism evidence="1 2">
    <name type="scientific">Ascaris lumbricoides</name>
    <name type="common">Giant roundworm</name>
    <dbReference type="NCBI Taxonomy" id="6252"/>
    <lineage>
        <taxon>Eukaryota</taxon>
        <taxon>Metazoa</taxon>
        <taxon>Ecdysozoa</taxon>
        <taxon>Nematoda</taxon>
        <taxon>Chromadorea</taxon>
        <taxon>Rhabditida</taxon>
        <taxon>Spirurina</taxon>
        <taxon>Ascaridomorpha</taxon>
        <taxon>Ascaridoidea</taxon>
        <taxon>Ascarididae</taxon>
        <taxon>Ascaris</taxon>
    </lineage>
</organism>
<dbReference type="WBParaSite" id="ALUE_0001902801-mRNA-1">
    <property type="protein sequence ID" value="ALUE_0001902801-mRNA-1"/>
    <property type="gene ID" value="ALUE_0001902801"/>
</dbReference>
<dbReference type="AlphaFoldDB" id="A0A0M3IJZ5"/>